<keyword evidence="3" id="KW-1185">Reference proteome</keyword>
<gene>
    <name evidence="2" type="ORF">H8718_13210</name>
</gene>
<feature type="coiled-coil region" evidence="1">
    <location>
        <begin position="187"/>
        <end position="238"/>
    </location>
</feature>
<keyword evidence="2" id="KW-0378">Hydrolase</keyword>
<name>A0A926ELY8_9FIRM</name>
<comment type="caution">
    <text evidence="2">The sequence shown here is derived from an EMBL/GenBank/DDBJ whole genome shotgun (WGS) entry which is preliminary data.</text>
</comment>
<protein>
    <submittedName>
        <fullName evidence="2">Replicative DNA helicase</fullName>
    </submittedName>
</protein>
<dbReference type="EMBL" id="JACRSY010000022">
    <property type="protein sequence ID" value="MBC8580488.1"/>
    <property type="molecule type" value="Genomic_DNA"/>
</dbReference>
<reference evidence="2" key="1">
    <citation type="submission" date="2020-08" db="EMBL/GenBank/DDBJ databases">
        <title>Genome public.</title>
        <authorList>
            <person name="Liu C."/>
            <person name="Sun Q."/>
        </authorList>
    </citation>
    <scope>NUCLEOTIDE SEQUENCE</scope>
    <source>
        <strain evidence="2">NSJ-12</strain>
    </source>
</reference>
<dbReference type="AlphaFoldDB" id="A0A926ELY8"/>
<dbReference type="GO" id="GO:0004386">
    <property type="term" value="F:helicase activity"/>
    <property type="evidence" value="ECO:0007669"/>
    <property type="project" value="UniProtKB-KW"/>
</dbReference>
<evidence type="ECO:0000256" key="1">
    <source>
        <dbReference type="SAM" id="Coils"/>
    </source>
</evidence>
<dbReference type="RefSeq" id="WP_249333263.1">
    <property type="nucleotide sequence ID" value="NZ_JACRSY010000022.1"/>
</dbReference>
<proteinExistence type="predicted"/>
<organism evidence="2 3">
    <name type="scientific">Zhenhengia yiwuensis</name>
    <dbReference type="NCBI Taxonomy" id="2763666"/>
    <lineage>
        <taxon>Bacteria</taxon>
        <taxon>Bacillati</taxon>
        <taxon>Bacillota</taxon>
        <taxon>Clostridia</taxon>
        <taxon>Lachnospirales</taxon>
        <taxon>Lachnospiraceae</taxon>
        <taxon>Zhenhengia</taxon>
    </lineage>
</organism>
<keyword evidence="2" id="KW-0347">Helicase</keyword>
<dbReference type="Proteomes" id="UP000655830">
    <property type="component" value="Unassembled WGS sequence"/>
</dbReference>
<evidence type="ECO:0000313" key="2">
    <source>
        <dbReference type="EMBL" id="MBC8580488.1"/>
    </source>
</evidence>
<sequence>MHIDMGGVLDHFGERMKRLAIYDPLYRLGRKTKKDHSSQDIPYYELGMLTLLFFFENMIVRQKTSGVKELAAFLYKVNDGKIDMNREEFLELAREIIDVFRPSNGSRNSMTFYNWETKQEETIYYSILKAARADVKSNTQYYTLDDQGLELIFSSKEYFSEFQISINQLLLRKQLEKGEFIGALRQVDEMSLSVENLRERLMKIKHEVTRSIVSEETYERYKNLIEDIHVRLARENQEFDELQDFVRLTKDSLKYQIENEKDKKAYTLMLKIDQQLEAVHHEHSKLLQDSIVLRTHALEAAQQALYFIGLDNFNFQQDIVGAMMGKPLPLHASKTFVEPFLKVARSREWYPLSVFGKQRIEKRTEEETGRAFLEGASEEQLNQHKEQLKAYFKEVMLEARELLKGRTCITLEEICSSLEEKESVLLEQRLFYDFWIMLHQKSPIDLDELDDESLLSGVKEVLRGMTNSIKVRENEGEIEKYERFTITNMEIDLTLEVKAGEDDGI</sequence>
<keyword evidence="2" id="KW-0547">Nucleotide-binding</keyword>
<accession>A0A926ELY8</accession>
<evidence type="ECO:0000313" key="3">
    <source>
        <dbReference type="Proteomes" id="UP000655830"/>
    </source>
</evidence>
<keyword evidence="1" id="KW-0175">Coiled coil</keyword>
<keyword evidence="2" id="KW-0067">ATP-binding</keyword>